<reference evidence="3" key="2">
    <citation type="submission" date="2021-04" db="EMBL/GenBank/DDBJ databases">
        <authorList>
            <person name="Gilroy R."/>
        </authorList>
    </citation>
    <scope>NUCLEOTIDE SEQUENCE</scope>
    <source>
        <strain evidence="3">ChiGjej6B6-14162</strain>
    </source>
</reference>
<dbReference type="PANTHER" id="PTHR37835">
    <property type="entry name" value="ALPHA-CLOSTRIPAIN"/>
    <property type="match status" value="1"/>
</dbReference>
<evidence type="ECO:0000313" key="3">
    <source>
        <dbReference type="EMBL" id="HIX74082.1"/>
    </source>
</evidence>
<dbReference type="Gene3D" id="3.40.50.11970">
    <property type="match status" value="1"/>
</dbReference>
<dbReference type="Proteomes" id="UP000886740">
    <property type="component" value="Unassembled WGS sequence"/>
</dbReference>
<dbReference type="PANTHER" id="PTHR37835:SF1">
    <property type="entry name" value="ALPHA-CLOSTRIPAIN"/>
    <property type="match status" value="1"/>
</dbReference>
<evidence type="ECO:0000256" key="2">
    <source>
        <dbReference type="SAM" id="SignalP"/>
    </source>
</evidence>
<keyword evidence="2" id="KW-0732">Signal</keyword>
<dbReference type="EMBL" id="DXEL01000029">
    <property type="protein sequence ID" value="HIX74082.1"/>
    <property type="molecule type" value="Genomic_DNA"/>
</dbReference>
<proteinExistence type="predicted"/>
<feature type="compositionally biased region" description="Acidic residues" evidence="1">
    <location>
        <begin position="440"/>
        <end position="459"/>
    </location>
</feature>
<dbReference type="AlphaFoldDB" id="A0A9D2BG04"/>
<evidence type="ECO:0000256" key="1">
    <source>
        <dbReference type="SAM" id="MobiDB-lite"/>
    </source>
</evidence>
<organism evidence="3 4">
    <name type="scientific">Candidatus Parabacteroides intestinipullorum</name>
    <dbReference type="NCBI Taxonomy" id="2838723"/>
    <lineage>
        <taxon>Bacteria</taxon>
        <taxon>Pseudomonadati</taxon>
        <taxon>Bacteroidota</taxon>
        <taxon>Bacteroidia</taxon>
        <taxon>Bacteroidales</taxon>
        <taxon>Tannerellaceae</taxon>
        <taxon>Parabacteroides</taxon>
    </lineage>
</organism>
<accession>A0A9D2BG04</accession>
<gene>
    <name evidence="3" type="ORF">H9977_03450</name>
</gene>
<evidence type="ECO:0008006" key="5">
    <source>
        <dbReference type="Google" id="ProtNLM"/>
    </source>
</evidence>
<feature type="region of interest" description="Disordered" evidence="1">
    <location>
        <begin position="430"/>
        <end position="459"/>
    </location>
</feature>
<feature type="chain" id="PRO_5039301690" description="Clostripain" evidence="2">
    <location>
        <begin position="22"/>
        <end position="459"/>
    </location>
</feature>
<protein>
    <recommendedName>
        <fullName evidence="5">Clostripain</fullName>
    </recommendedName>
</protein>
<reference evidence="3" key="1">
    <citation type="journal article" date="2021" name="PeerJ">
        <title>Extensive microbial diversity within the chicken gut microbiome revealed by metagenomics and culture.</title>
        <authorList>
            <person name="Gilroy R."/>
            <person name="Ravi A."/>
            <person name="Getino M."/>
            <person name="Pursley I."/>
            <person name="Horton D.L."/>
            <person name="Alikhan N.F."/>
            <person name="Baker D."/>
            <person name="Gharbi K."/>
            <person name="Hall N."/>
            <person name="Watson M."/>
            <person name="Adriaenssens E.M."/>
            <person name="Foster-Nyarko E."/>
            <person name="Jarju S."/>
            <person name="Secka A."/>
            <person name="Antonio M."/>
            <person name="Oren A."/>
            <person name="Chaudhuri R.R."/>
            <person name="La Ragione R."/>
            <person name="Hildebrand F."/>
            <person name="Pallen M.J."/>
        </authorList>
    </citation>
    <scope>NUCLEOTIDE SEQUENCE</scope>
    <source>
        <strain evidence="3">ChiGjej6B6-14162</strain>
    </source>
</reference>
<feature type="signal peptide" evidence="2">
    <location>
        <begin position="1"/>
        <end position="21"/>
    </location>
</feature>
<evidence type="ECO:0000313" key="4">
    <source>
        <dbReference type="Proteomes" id="UP000886740"/>
    </source>
</evidence>
<sequence length="459" mass="50786">MRNLLCRLVMFVMALGFVACSDDDDPVLPSNEGEEMAEYTIMLYGCGGGNLDETMIANLEEAELVGSDDKVKMTCQVKFSEAYQSVPELSGTRRFVLDENGDGESDDEVVMDASLPLYDPANLADFIRWSKEKCPAKNYILVLWNHGGGWYPATDMPKTKAVIFDDNVGNLALSLDELVAGVKQSDTHLKMLYYDACLMGMLENYAGLTEITDYVLGSAHSVPGLGGNYTSLIENLRETADFEEAISRYVHEVVSIWGVAGDVCDLGLADLSALPNVLSVVKTCADRLVETYEDNQEMYDAATDYCYRFDNTYSSFDIENYVQLLANFSNDPELIGYAARLQRAFDNMFVYQELSRDLVSEGMSISLGVTLIENGRWMRGNGTFLDWDGSITDDKGNVLVASWGSTGDDTYGQLAFDQATGWSRWLKLNQQLPTNNPGPSDDDDDDDDHPEGDVVDGNE</sequence>
<name>A0A9D2BG04_9BACT</name>
<comment type="caution">
    <text evidence="3">The sequence shown here is derived from an EMBL/GenBank/DDBJ whole genome shotgun (WGS) entry which is preliminary data.</text>
</comment>
<dbReference type="Pfam" id="PF03415">
    <property type="entry name" value="Peptidase_C11"/>
    <property type="match status" value="1"/>
</dbReference>
<dbReference type="PROSITE" id="PS51257">
    <property type="entry name" value="PROKAR_LIPOPROTEIN"/>
    <property type="match status" value="1"/>
</dbReference>
<dbReference type="InterPro" id="IPR005077">
    <property type="entry name" value="Peptidase_C11"/>
</dbReference>